<evidence type="ECO:0000313" key="2">
    <source>
        <dbReference type="EMBL" id="OIQ94181.1"/>
    </source>
</evidence>
<sequence>MAMAHAASGELIDVRPLGENLRQTSSSTLVRADHLEVFRLVLAAGKAAPDHKASGAITIQCMEGAVELDAHGRTQVLHAGHMVYLSDAEPHEVRALEDSSLLVTVLLRRA</sequence>
<evidence type="ECO:0000259" key="1">
    <source>
        <dbReference type="Pfam" id="PF07883"/>
    </source>
</evidence>
<proteinExistence type="predicted"/>
<dbReference type="InterPro" id="IPR013096">
    <property type="entry name" value="Cupin_2"/>
</dbReference>
<dbReference type="CDD" id="cd02230">
    <property type="entry name" value="cupin_HP0902-like"/>
    <property type="match status" value="1"/>
</dbReference>
<dbReference type="EMBL" id="MLJW01000191">
    <property type="protein sequence ID" value="OIQ94181.1"/>
    <property type="molecule type" value="Genomic_DNA"/>
</dbReference>
<reference evidence="2" key="1">
    <citation type="submission" date="2016-10" db="EMBL/GenBank/DDBJ databases">
        <title>Sequence of Gallionella enrichment culture.</title>
        <authorList>
            <person name="Poehlein A."/>
            <person name="Muehling M."/>
            <person name="Daniel R."/>
        </authorList>
    </citation>
    <scope>NUCLEOTIDE SEQUENCE</scope>
</reference>
<organism evidence="2">
    <name type="scientific">mine drainage metagenome</name>
    <dbReference type="NCBI Taxonomy" id="410659"/>
    <lineage>
        <taxon>unclassified sequences</taxon>
        <taxon>metagenomes</taxon>
        <taxon>ecological metagenomes</taxon>
    </lineage>
</organism>
<dbReference type="InterPro" id="IPR014710">
    <property type="entry name" value="RmlC-like_jellyroll"/>
</dbReference>
<protein>
    <recommendedName>
        <fullName evidence="1">Cupin type-2 domain-containing protein</fullName>
    </recommendedName>
</protein>
<gene>
    <name evidence="2" type="ORF">GALL_238100</name>
</gene>
<comment type="caution">
    <text evidence="2">The sequence shown here is derived from an EMBL/GenBank/DDBJ whole genome shotgun (WGS) entry which is preliminary data.</text>
</comment>
<accession>A0A1J5S1G4</accession>
<dbReference type="Gene3D" id="2.60.120.10">
    <property type="entry name" value="Jelly Rolls"/>
    <property type="match status" value="1"/>
</dbReference>
<dbReference type="InterPro" id="IPR011051">
    <property type="entry name" value="RmlC_Cupin_sf"/>
</dbReference>
<dbReference type="AlphaFoldDB" id="A0A1J5S1G4"/>
<dbReference type="SUPFAM" id="SSF51182">
    <property type="entry name" value="RmlC-like cupins"/>
    <property type="match status" value="1"/>
</dbReference>
<feature type="domain" description="Cupin type-2" evidence="1">
    <location>
        <begin position="40"/>
        <end position="103"/>
    </location>
</feature>
<name>A0A1J5S1G4_9ZZZZ</name>
<dbReference type="Pfam" id="PF07883">
    <property type="entry name" value="Cupin_2"/>
    <property type="match status" value="1"/>
</dbReference>